<dbReference type="Proteomes" id="UP001371218">
    <property type="component" value="Unassembled WGS sequence"/>
</dbReference>
<name>A0ABU9C052_9BURK</name>
<gene>
    <name evidence="1" type="ORF">AACH06_30010</name>
</gene>
<proteinExistence type="predicted"/>
<protein>
    <submittedName>
        <fullName evidence="1">Uncharacterized protein</fullName>
    </submittedName>
</protein>
<dbReference type="EMBL" id="JBBUTG010000068">
    <property type="protein sequence ID" value="MEK8035073.1"/>
    <property type="molecule type" value="Genomic_DNA"/>
</dbReference>
<evidence type="ECO:0000313" key="2">
    <source>
        <dbReference type="Proteomes" id="UP001371218"/>
    </source>
</evidence>
<keyword evidence="2" id="KW-1185">Reference proteome</keyword>
<comment type="caution">
    <text evidence="1">The sequence shown here is derived from an EMBL/GenBank/DDBJ whole genome shotgun (WGS) entry which is preliminary data.</text>
</comment>
<sequence>MDDFSHSLQLKGMSEGDAERLIAFVPIAFAHELLVPRGVRFSEVFIIRDLQAGHELQGKLMEEPIFVEAKRRAAQLQSGDSRANQFFRQIAGMSAEFEVAHELAVGADFSGIILTEPLLCRIPIGPSPQRRWWAALRRLVSR</sequence>
<organism evidence="1 2">
    <name type="scientific">Ideonella lacteola</name>
    <dbReference type="NCBI Taxonomy" id="2984193"/>
    <lineage>
        <taxon>Bacteria</taxon>
        <taxon>Pseudomonadati</taxon>
        <taxon>Pseudomonadota</taxon>
        <taxon>Betaproteobacteria</taxon>
        <taxon>Burkholderiales</taxon>
        <taxon>Sphaerotilaceae</taxon>
        <taxon>Ideonella</taxon>
    </lineage>
</organism>
<dbReference type="RefSeq" id="WP_341429507.1">
    <property type="nucleotide sequence ID" value="NZ_JBBUTG010000068.1"/>
</dbReference>
<accession>A0ABU9C052</accession>
<reference evidence="1 2" key="1">
    <citation type="submission" date="2024-04" db="EMBL/GenBank/DDBJ databases">
        <title>Novel species of the genus Ideonella isolated from streams.</title>
        <authorList>
            <person name="Lu H."/>
        </authorList>
    </citation>
    <scope>NUCLEOTIDE SEQUENCE [LARGE SCALE GENOMIC DNA]</scope>
    <source>
        <strain evidence="1 2">DXS29W</strain>
    </source>
</reference>
<evidence type="ECO:0000313" key="1">
    <source>
        <dbReference type="EMBL" id="MEK8035073.1"/>
    </source>
</evidence>